<evidence type="ECO:0000256" key="1">
    <source>
        <dbReference type="ARBA" id="ARBA00007623"/>
    </source>
</evidence>
<dbReference type="GO" id="GO:0004198">
    <property type="term" value="F:calcium-dependent cysteine-type endopeptidase activity"/>
    <property type="evidence" value="ECO:0007669"/>
    <property type="project" value="InterPro"/>
</dbReference>
<proteinExistence type="inferred from homology"/>
<dbReference type="PROSITE" id="PS50203">
    <property type="entry name" value="CALPAIN_CAT"/>
    <property type="match status" value="1"/>
</dbReference>
<keyword evidence="3" id="KW-0788">Thiol protease</keyword>
<dbReference type="InterPro" id="IPR022684">
    <property type="entry name" value="Calpain_cysteine_protease"/>
</dbReference>
<organism evidence="5 6">
    <name type="scientific">Gadus morhua</name>
    <name type="common">Atlantic cod</name>
    <dbReference type="NCBI Taxonomy" id="8049"/>
    <lineage>
        <taxon>Eukaryota</taxon>
        <taxon>Metazoa</taxon>
        <taxon>Chordata</taxon>
        <taxon>Craniata</taxon>
        <taxon>Vertebrata</taxon>
        <taxon>Euteleostomi</taxon>
        <taxon>Actinopterygii</taxon>
        <taxon>Neopterygii</taxon>
        <taxon>Teleostei</taxon>
        <taxon>Neoteleostei</taxon>
        <taxon>Acanthomorphata</taxon>
        <taxon>Zeiogadaria</taxon>
        <taxon>Gadariae</taxon>
        <taxon>Gadiformes</taxon>
        <taxon>Gadoidei</taxon>
        <taxon>Gadidae</taxon>
        <taxon>Gadus</taxon>
    </lineage>
</organism>
<feature type="active site" evidence="2 3">
    <location>
        <position position="251"/>
    </location>
</feature>
<reference evidence="5" key="2">
    <citation type="submission" date="2025-09" db="UniProtKB">
        <authorList>
            <consortium name="Ensembl"/>
        </authorList>
    </citation>
    <scope>IDENTIFICATION</scope>
</reference>
<name>A0A8C4Z9E1_GADMO</name>
<comment type="similarity">
    <text evidence="1">Belongs to the peptidase C2 family.</text>
</comment>
<feature type="domain" description="Calpain catalytic" evidence="4">
    <location>
        <begin position="46"/>
        <end position="332"/>
    </location>
</feature>
<dbReference type="AlphaFoldDB" id="A0A8C4Z9E1"/>
<dbReference type="Gene3D" id="3.90.70.10">
    <property type="entry name" value="Cysteine proteinases"/>
    <property type="match status" value="1"/>
</dbReference>
<dbReference type="Pfam" id="PF01067">
    <property type="entry name" value="Calpain_III"/>
    <property type="match status" value="1"/>
</dbReference>
<dbReference type="SUPFAM" id="SSF49758">
    <property type="entry name" value="Calpain large subunit, middle domain (domain III)"/>
    <property type="match status" value="1"/>
</dbReference>
<dbReference type="SMART" id="SM00230">
    <property type="entry name" value="CysPc"/>
    <property type="match status" value="1"/>
</dbReference>
<evidence type="ECO:0000256" key="2">
    <source>
        <dbReference type="PIRSR" id="PIRSR622684-1"/>
    </source>
</evidence>
<dbReference type="PRINTS" id="PR00704">
    <property type="entry name" value="CALPAIN"/>
</dbReference>
<keyword evidence="3" id="KW-0645">Protease</keyword>
<keyword evidence="6" id="KW-1185">Reference proteome</keyword>
<dbReference type="Pfam" id="PF00648">
    <property type="entry name" value="Peptidase_C2"/>
    <property type="match status" value="1"/>
</dbReference>
<evidence type="ECO:0000313" key="5">
    <source>
        <dbReference type="Ensembl" id="ENSGMOP00000007608.2"/>
    </source>
</evidence>
<dbReference type="Proteomes" id="UP000694546">
    <property type="component" value="Chromosome 7"/>
</dbReference>
<feature type="active site" evidence="2 3">
    <location>
        <position position="275"/>
    </location>
</feature>
<dbReference type="CDD" id="cd00044">
    <property type="entry name" value="CysPc"/>
    <property type="match status" value="1"/>
</dbReference>
<dbReference type="Ensembl" id="ENSGMOT00000007826.2">
    <property type="protein sequence ID" value="ENSGMOP00000007608.2"/>
    <property type="gene ID" value="ENSGMOG00000007148.2"/>
</dbReference>
<evidence type="ECO:0000256" key="3">
    <source>
        <dbReference type="PROSITE-ProRule" id="PRU00239"/>
    </source>
</evidence>
<evidence type="ECO:0000313" key="6">
    <source>
        <dbReference type="Proteomes" id="UP000694546"/>
    </source>
</evidence>
<dbReference type="InterPro" id="IPR022683">
    <property type="entry name" value="Calpain_III"/>
</dbReference>
<dbReference type="InterPro" id="IPR001300">
    <property type="entry name" value="Peptidase_C2_calpain_cat"/>
</dbReference>
<keyword evidence="3" id="KW-0378">Hydrolase</keyword>
<reference evidence="5" key="1">
    <citation type="submission" date="2025-08" db="UniProtKB">
        <authorList>
            <consortium name="Ensembl"/>
        </authorList>
    </citation>
    <scope>IDENTIFICATION</scope>
</reference>
<dbReference type="PANTHER" id="PTHR10183">
    <property type="entry name" value="CALPAIN"/>
    <property type="match status" value="1"/>
</dbReference>
<dbReference type="InterPro" id="IPR038765">
    <property type="entry name" value="Papain-like_cys_pep_sf"/>
</dbReference>
<accession>A0A8C4Z9E1</accession>
<dbReference type="PANTHER" id="PTHR10183:SF302">
    <property type="entry name" value="CALPAIN-14"/>
    <property type="match status" value="1"/>
</dbReference>
<sequence>NMPEECTGIINLRYAEGSVGTSSNPDLYNRQNYEQLKQTSLRRGYLFVDTTFPPDRNSLGEVPGMPQWQQQQVKWMRPVGIKSAIFCFPANCWFLAAIGSLTLHKGLLVQVVPSDQSFKEYAGIFHFRFWRFGRWVDVVIDDFLPTYQNRLISVNSKTGHEYWVPLLEKAYAKLCGSYADMHAGNPAEAFKDFCGGVFKHFQLRNEHSQNHDEELWGCLSRATDCKSMIGCGTFAGQAANTVSRTGLVDWHAYAVTGVTEVTHRGSSVRLVRLLNPWGRQEWTGEWSDSSDLWNQVSSEDKKKCVKSEDGEFWMELEDFCHHFNYMSICCENPNFIDGDLSCQWKCMSYNGSWIAGRTSGGSIGNCKIGFSTHNALYEVKILVKSSSQEYISYSVFKVRQLDYDYLRRNLLSQSPFTKDREVMQLIKVDPGEYLVVPCTMYANVSDEFLLTVYTKAGVKAQ</sequence>
<protein>
    <recommendedName>
        <fullName evidence="4">Calpain catalytic domain-containing protein</fullName>
    </recommendedName>
</protein>
<dbReference type="Gene3D" id="2.60.120.380">
    <property type="match status" value="1"/>
</dbReference>
<dbReference type="GO" id="GO:0006508">
    <property type="term" value="P:proteolysis"/>
    <property type="evidence" value="ECO:0007669"/>
    <property type="project" value="UniProtKB-KW"/>
</dbReference>
<dbReference type="GeneTree" id="ENSGT00940000160421"/>
<dbReference type="GO" id="GO:0005737">
    <property type="term" value="C:cytoplasm"/>
    <property type="evidence" value="ECO:0007669"/>
    <property type="project" value="TreeGrafter"/>
</dbReference>
<dbReference type="SMART" id="SM00720">
    <property type="entry name" value="calpain_III"/>
    <property type="match status" value="1"/>
</dbReference>
<dbReference type="SUPFAM" id="SSF54001">
    <property type="entry name" value="Cysteine proteinases"/>
    <property type="match status" value="1"/>
</dbReference>
<evidence type="ECO:0000259" key="4">
    <source>
        <dbReference type="PROSITE" id="PS50203"/>
    </source>
</evidence>
<dbReference type="OMA" id="GGNEFWV"/>
<feature type="active site" evidence="2 3">
    <location>
        <position position="92"/>
    </location>
</feature>
<dbReference type="InterPro" id="IPR036213">
    <property type="entry name" value="Calpain_III_sf"/>
</dbReference>
<dbReference type="InterPro" id="IPR022682">
    <property type="entry name" value="Calpain_domain_III"/>
</dbReference>